<dbReference type="EMBL" id="JAOQJZ010000010">
    <property type="protein sequence ID" value="MCU6706285.1"/>
    <property type="molecule type" value="Genomic_DNA"/>
</dbReference>
<evidence type="ECO:0000313" key="2">
    <source>
        <dbReference type="Proteomes" id="UP001208131"/>
    </source>
</evidence>
<name>A0AAE3II70_9FIRM</name>
<accession>A0AAE3II70</accession>
<organism evidence="1 2">
    <name type="scientific">Hominimerdicola aceti</name>
    <dbReference type="NCBI Taxonomy" id="2981726"/>
    <lineage>
        <taxon>Bacteria</taxon>
        <taxon>Bacillati</taxon>
        <taxon>Bacillota</taxon>
        <taxon>Clostridia</taxon>
        <taxon>Eubacteriales</taxon>
        <taxon>Oscillospiraceae</taxon>
        <taxon>Hominimerdicola</taxon>
    </lineage>
</organism>
<dbReference type="AlphaFoldDB" id="A0AAE3II70"/>
<keyword evidence="2" id="KW-1185">Reference proteome</keyword>
<comment type="caution">
    <text evidence="1">The sequence shown here is derived from an EMBL/GenBank/DDBJ whole genome shotgun (WGS) entry which is preliminary data.</text>
</comment>
<dbReference type="Proteomes" id="UP001208131">
    <property type="component" value="Unassembled WGS sequence"/>
</dbReference>
<sequence length="166" mass="19433">MNKKERNYISERLQVLVGNKVADINRNHGDIWIDFVDEHGKCYILLMQTLFRICDNEKILVTDTDKYNKLESESDDDLFEWDVNGANIFDKWVASNKNDLLNNLIVQKVKITEFGDLVIIFNKSITLTVYLEVTNNTECWRFFEKGNDEKYDLIVLGDCINVDLLN</sequence>
<gene>
    <name evidence="1" type="ORF">OCV57_10180</name>
</gene>
<reference evidence="1 2" key="1">
    <citation type="journal article" date="2021" name="ISME Commun">
        <title>Automated analysis of genomic sequences facilitates high-throughput and comprehensive description of bacteria.</title>
        <authorList>
            <person name="Hitch T.C.A."/>
        </authorList>
    </citation>
    <scope>NUCLEOTIDE SEQUENCE [LARGE SCALE GENOMIC DNA]</scope>
    <source>
        <strain evidence="1 2">Sanger_31</strain>
    </source>
</reference>
<dbReference type="RefSeq" id="WP_118160541.1">
    <property type="nucleotide sequence ID" value="NZ_JAOQJZ010000010.1"/>
</dbReference>
<proteinExistence type="predicted"/>
<evidence type="ECO:0000313" key="1">
    <source>
        <dbReference type="EMBL" id="MCU6706285.1"/>
    </source>
</evidence>
<protein>
    <submittedName>
        <fullName evidence="1">Uncharacterized protein</fullName>
    </submittedName>
</protein>